<organism evidence="1 2">
    <name type="scientific">Paraburkholderia phenazinium</name>
    <dbReference type="NCBI Taxonomy" id="60549"/>
    <lineage>
        <taxon>Bacteria</taxon>
        <taxon>Pseudomonadati</taxon>
        <taxon>Pseudomonadota</taxon>
        <taxon>Betaproteobacteria</taxon>
        <taxon>Burkholderiales</taxon>
        <taxon>Burkholderiaceae</taxon>
        <taxon>Paraburkholderia</taxon>
    </lineage>
</organism>
<keyword evidence="1" id="KW-0378">Hydrolase</keyword>
<proteinExistence type="predicted"/>
<evidence type="ECO:0000313" key="2">
    <source>
        <dbReference type="Proteomes" id="UP000185151"/>
    </source>
</evidence>
<protein>
    <submittedName>
        <fullName evidence="1">Predicted hydrolase, HAD superfamily</fullName>
    </submittedName>
</protein>
<accession>A0A1N6KRI0</accession>
<dbReference type="AlphaFoldDB" id="A0A1N6KRI0"/>
<dbReference type="InterPro" id="IPR036412">
    <property type="entry name" value="HAD-like_sf"/>
</dbReference>
<dbReference type="Gene3D" id="3.40.50.1000">
    <property type="entry name" value="HAD superfamily/HAD-like"/>
    <property type="match status" value="1"/>
</dbReference>
<dbReference type="Proteomes" id="UP000185151">
    <property type="component" value="Unassembled WGS sequence"/>
</dbReference>
<dbReference type="EMBL" id="FSRU01000002">
    <property type="protein sequence ID" value="SIO59141.1"/>
    <property type="molecule type" value="Genomic_DNA"/>
</dbReference>
<dbReference type="SUPFAM" id="SSF56784">
    <property type="entry name" value="HAD-like"/>
    <property type="match status" value="1"/>
</dbReference>
<reference evidence="1 2" key="1">
    <citation type="submission" date="2016-11" db="EMBL/GenBank/DDBJ databases">
        <authorList>
            <person name="Jaros S."/>
            <person name="Januszkiewicz K."/>
            <person name="Wedrychowicz H."/>
        </authorList>
    </citation>
    <scope>NUCLEOTIDE SEQUENCE [LARGE SCALE GENOMIC DNA]</scope>
    <source>
        <strain evidence="1 2">GAS95</strain>
    </source>
</reference>
<dbReference type="RefSeq" id="WP_074299167.1">
    <property type="nucleotide sequence ID" value="NZ_FSRU01000002.1"/>
</dbReference>
<name>A0A1N6KRI0_9BURK</name>
<sequence length="651" mass="72199">MNRLLSLLEKRECLLLSIDAFDTLLLRKPLSLDRRLLRIARLFCSRLGDVTSHIDPRDVAKRRREVERLAFRARDVAARGEVRLTDIAATLLQHIGIDEVFVPDWIACEMAVERASLFPNRSLIRTLRQVVERGIPVRVVSDTTLGQHELSRLISDVCPDIPHLDDIHTSADMQLTKRDGTIFASVASAAGVPAARIVHLGDDLLADCTMPRRCGLTAVHRPRQTAHVVIRRADAAIARAFSGWHASRSQRVRRNVPAQLKAGTALGSQVLGPIFAEYCRRLHVYLKHAALVEGPIVALFCARGGLGLERLYREFASQFPVSENITLAPLMVSRLIAARDALVFGGEDVVAELEYEFGSRAVKAVAQALSATDQAPSGHYTSLRELIHALRNGAEPDLWDSISEQAALFREMWRTLADGKSVVLCDTGLYGSTYKLLEQSGLASDAHCVLLARSDYKGLGRQHFSRVTGLLTERNGYRPGDSISSILAFWHLVESIVEPDLQSVRRFSRGDGGSIVSNLETEGWRNRVEAMPHEQFAEVKAYIRNISTENSSASSVSQFQLSARLLEQVVMFPDIDTVNRLGMRNRSIDFGREATLSITHPDCEQGRPGARLVAVRRSLWPSGAAVKAFPQGGQFVQFAIKLGYSVRPWIK</sequence>
<dbReference type="OrthoDB" id="9816564at2"/>
<evidence type="ECO:0000313" key="1">
    <source>
        <dbReference type="EMBL" id="SIO59141.1"/>
    </source>
</evidence>
<gene>
    <name evidence="1" type="ORF">SAMN05444165_4409</name>
</gene>
<keyword evidence="2" id="KW-1185">Reference proteome</keyword>
<dbReference type="GO" id="GO:0016787">
    <property type="term" value="F:hydrolase activity"/>
    <property type="evidence" value="ECO:0007669"/>
    <property type="project" value="UniProtKB-KW"/>
</dbReference>
<dbReference type="InterPro" id="IPR023214">
    <property type="entry name" value="HAD_sf"/>
</dbReference>